<dbReference type="AlphaFoldDB" id="A0A238WZI4"/>
<evidence type="ECO:0000313" key="12">
    <source>
        <dbReference type="Proteomes" id="UP000198397"/>
    </source>
</evidence>
<dbReference type="NCBIfam" id="TIGR00797">
    <property type="entry name" value="matE"/>
    <property type="match status" value="1"/>
</dbReference>
<feature type="transmembrane region" description="Helical" evidence="10">
    <location>
        <begin position="356"/>
        <end position="381"/>
    </location>
</feature>
<dbReference type="GO" id="GO:0015297">
    <property type="term" value="F:antiporter activity"/>
    <property type="evidence" value="ECO:0007669"/>
    <property type="project" value="UniProtKB-KW"/>
</dbReference>
<dbReference type="PANTHER" id="PTHR43298:SF2">
    <property type="entry name" value="FMN_FAD EXPORTER YEEO-RELATED"/>
    <property type="match status" value="1"/>
</dbReference>
<evidence type="ECO:0000256" key="6">
    <source>
        <dbReference type="ARBA" id="ARBA00022989"/>
    </source>
</evidence>
<evidence type="ECO:0000256" key="4">
    <source>
        <dbReference type="ARBA" id="ARBA00022475"/>
    </source>
</evidence>
<keyword evidence="3" id="KW-0050">Antiport</keyword>
<keyword evidence="2" id="KW-0813">Transport</keyword>
<evidence type="ECO:0000256" key="3">
    <source>
        <dbReference type="ARBA" id="ARBA00022449"/>
    </source>
</evidence>
<feature type="transmembrane region" description="Helical" evidence="10">
    <location>
        <begin position="21"/>
        <end position="43"/>
    </location>
</feature>
<evidence type="ECO:0000256" key="5">
    <source>
        <dbReference type="ARBA" id="ARBA00022692"/>
    </source>
</evidence>
<dbReference type="GO" id="GO:0042910">
    <property type="term" value="F:xenobiotic transmembrane transporter activity"/>
    <property type="evidence" value="ECO:0007669"/>
    <property type="project" value="InterPro"/>
</dbReference>
<evidence type="ECO:0000313" key="11">
    <source>
        <dbReference type="EMBL" id="SNR51019.1"/>
    </source>
</evidence>
<dbReference type="CDD" id="cd13142">
    <property type="entry name" value="MATE_like_12"/>
    <property type="match status" value="1"/>
</dbReference>
<dbReference type="EMBL" id="FZNQ01000011">
    <property type="protein sequence ID" value="SNR51019.1"/>
    <property type="molecule type" value="Genomic_DNA"/>
</dbReference>
<evidence type="ECO:0000256" key="8">
    <source>
        <dbReference type="ARBA" id="ARBA00023136"/>
    </source>
</evidence>
<sequence length="510" mass="53336">MDAAGSEGKRTDRSVNVTDGALFKPLMILSTPIVLSQLLQVGYNLADTFWVGQLGGDPVAALSYSWAIVFLMVSVGGGFTVAGTVLVAQYKGAADFTKSNHVAGQTLSFVTLISVAVAILGYVLSPTLISLVGATPGTPPFEMAVSYTRIIFIGISFMFWFFIFDALSRGWGDTRTPLYLMFISVMLNVAIDPILILGFEDNPLFIWLGLESLEATLFEATGFAGYGVAGAAIATVFSRGLAAVVGLYLLFDGRVGLELTVHDLRLETGTVRQILDIGAPIAAEQGLRAGGIAALTVIIALAGDDAVAAYGIVNRLSSLMFLPALGLARGTETVVGQNLGAGHVDRARRTIYMSTAIVVAAFAAVIAAAYPFAEGIVAIFLDVDAGGSVATGDVIGIGAQYIRIAGPAYVFLGVFQIVLGGIRGSGSTRTAMVLSTTELWVFRIPIGFVLLAVVGMGVVGVWYAVAISYVGAAIITVAWFLRGTWTENVVTDTAAPEGVVTETADAERAE</sequence>
<dbReference type="Proteomes" id="UP000198397">
    <property type="component" value="Unassembled WGS sequence"/>
</dbReference>
<feature type="transmembrane region" description="Helical" evidence="10">
    <location>
        <begin position="460"/>
        <end position="481"/>
    </location>
</feature>
<evidence type="ECO:0000256" key="1">
    <source>
        <dbReference type="ARBA" id="ARBA00004651"/>
    </source>
</evidence>
<organism evidence="11 12">
    <name type="scientific">Halorubrum vacuolatum</name>
    <name type="common">Natronobacterium vacuolatum</name>
    <dbReference type="NCBI Taxonomy" id="63740"/>
    <lineage>
        <taxon>Archaea</taxon>
        <taxon>Methanobacteriati</taxon>
        <taxon>Methanobacteriota</taxon>
        <taxon>Stenosarchaea group</taxon>
        <taxon>Halobacteria</taxon>
        <taxon>Halobacteriales</taxon>
        <taxon>Haloferacaceae</taxon>
        <taxon>Halorubrum</taxon>
    </lineage>
</organism>
<feature type="transmembrane region" description="Helical" evidence="10">
    <location>
        <begin position="401"/>
        <end position="419"/>
    </location>
</feature>
<feature type="transmembrane region" description="Helical" evidence="10">
    <location>
        <begin position="179"/>
        <end position="199"/>
    </location>
</feature>
<keyword evidence="8 10" id="KW-0472">Membrane</keyword>
<keyword evidence="5 10" id="KW-0812">Transmembrane</keyword>
<feature type="transmembrane region" description="Helical" evidence="10">
    <location>
        <begin position="144"/>
        <end position="167"/>
    </location>
</feature>
<keyword evidence="4" id="KW-1003">Cell membrane</keyword>
<name>A0A238WZI4_HALVU</name>
<dbReference type="PANTHER" id="PTHR43298">
    <property type="entry name" value="MULTIDRUG RESISTANCE PROTEIN NORM-RELATED"/>
    <property type="match status" value="1"/>
</dbReference>
<evidence type="ECO:0000256" key="9">
    <source>
        <dbReference type="ARBA" id="ARBA00031636"/>
    </source>
</evidence>
<dbReference type="Pfam" id="PF01554">
    <property type="entry name" value="MatE"/>
    <property type="match status" value="2"/>
</dbReference>
<dbReference type="RefSeq" id="WP_089385073.1">
    <property type="nucleotide sequence ID" value="NZ_FZNQ01000011.1"/>
</dbReference>
<evidence type="ECO:0000256" key="2">
    <source>
        <dbReference type="ARBA" id="ARBA00022448"/>
    </source>
</evidence>
<feature type="transmembrane region" description="Helical" evidence="10">
    <location>
        <begin position="431"/>
        <end position="454"/>
    </location>
</feature>
<dbReference type="GO" id="GO:0005886">
    <property type="term" value="C:plasma membrane"/>
    <property type="evidence" value="ECO:0007669"/>
    <property type="project" value="UniProtKB-SubCell"/>
</dbReference>
<comment type="subcellular location">
    <subcellularLocation>
        <location evidence="1">Cell membrane</location>
        <topology evidence="1">Multi-pass membrane protein</topology>
    </subcellularLocation>
</comment>
<feature type="transmembrane region" description="Helical" evidence="10">
    <location>
        <begin position="102"/>
        <end position="124"/>
    </location>
</feature>
<evidence type="ECO:0000256" key="10">
    <source>
        <dbReference type="SAM" id="Phobius"/>
    </source>
</evidence>
<feature type="transmembrane region" description="Helical" evidence="10">
    <location>
        <begin position="223"/>
        <end position="251"/>
    </location>
</feature>
<evidence type="ECO:0000256" key="7">
    <source>
        <dbReference type="ARBA" id="ARBA00023065"/>
    </source>
</evidence>
<protein>
    <recommendedName>
        <fullName evidence="9">Multidrug-efflux transporter</fullName>
    </recommendedName>
</protein>
<dbReference type="InterPro" id="IPR050222">
    <property type="entry name" value="MATE_MdtK"/>
</dbReference>
<accession>A0A238WZI4</accession>
<proteinExistence type="predicted"/>
<gene>
    <name evidence="11" type="ORF">SAMN06264855_1113</name>
</gene>
<dbReference type="InterPro" id="IPR048279">
    <property type="entry name" value="MdtK-like"/>
</dbReference>
<reference evidence="11 12" key="1">
    <citation type="submission" date="2017-06" db="EMBL/GenBank/DDBJ databases">
        <authorList>
            <person name="Kim H.J."/>
            <person name="Triplett B.A."/>
        </authorList>
    </citation>
    <scope>NUCLEOTIDE SEQUENCE [LARGE SCALE GENOMIC DNA]</scope>
    <source>
        <strain evidence="11 12">DSM 8800</strain>
    </source>
</reference>
<keyword evidence="12" id="KW-1185">Reference proteome</keyword>
<dbReference type="PIRSF" id="PIRSF006603">
    <property type="entry name" value="DinF"/>
    <property type="match status" value="1"/>
</dbReference>
<dbReference type="GO" id="GO:0006811">
    <property type="term" value="P:monoatomic ion transport"/>
    <property type="evidence" value="ECO:0007669"/>
    <property type="project" value="UniProtKB-KW"/>
</dbReference>
<feature type="transmembrane region" description="Helical" evidence="10">
    <location>
        <begin position="63"/>
        <end position="90"/>
    </location>
</feature>
<dbReference type="InterPro" id="IPR002528">
    <property type="entry name" value="MATE_fam"/>
</dbReference>
<keyword evidence="7" id="KW-0406">Ion transport</keyword>
<dbReference type="OrthoDB" id="214119at2157"/>
<keyword evidence="6 10" id="KW-1133">Transmembrane helix</keyword>